<reference evidence="4 5" key="1">
    <citation type="journal article" date="2010" name="Stand. Genomic Sci.">
        <title>Complete genome sequence of Ilyobacter polytropus type strain (CuHbu1).</title>
        <authorList>
            <person name="Sikorski J."/>
            <person name="Chertkov O."/>
            <person name="Lapidus A."/>
            <person name="Nolan M."/>
            <person name="Lucas S."/>
            <person name="Del Rio T.G."/>
            <person name="Tice H."/>
            <person name="Cheng J.F."/>
            <person name="Tapia R."/>
            <person name="Han C."/>
            <person name="Goodwin L."/>
            <person name="Pitluck S."/>
            <person name="Liolios K."/>
            <person name="Ivanova N."/>
            <person name="Mavromatis K."/>
            <person name="Mikhailova N."/>
            <person name="Pati A."/>
            <person name="Chen A."/>
            <person name="Palaniappan K."/>
            <person name="Land M."/>
            <person name="Hauser L."/>
            <person name="Chang Y.J."/>
            <person name="Jeffries C.D."/>
            <person name="Brambilla E."/>
            <person name="Yasawong M."/>
            <person name="Rohde M."/>
            <person name="Pukall R."/>
            <person name="Spring S."/>
            <person name="Goker M."/>
            <person name="Woyke T."/>
            <person name="Bristow J."/>
            <person name="Eisen J.A."/>
            <person name="Markowitz V."/>
            <person name="Hugenholtz P."/>
            <person name="Kyrpides N.C."/>
            <person name="Klenk H.P."/>
        </authorList>
    </citation>
    <scope>NUCLEOTIDE SEQUENCE [LARGE SCALE GENOMIC DNA]</scope>
    <source>
        <strain evidence="5">ATCC 51220 / DSM 2926 / LMG 16218 / CuHBu1</strain>
        <plasmid evidence="5">pILYOP01</plasmid>
    </source>
</reference>
<proteinExistence type="predicted"/>
<dbReference type="InterPro" id="IPR001433">
    <property type="entry name" value="OxRdtase_FAD/NAD-bd"/>
</dbReference>
<dbReference type="Proteomes" id="UP000006875">
    <property type="component" value="Plasmid pILYOP01"/>
</dbReference>
<gene>
    <name evidence="4" type="ordered locus">Ilyop_2217</name>
</gene>
<keyword evidence="2" id="KW-0411">Iron-sulfur</keyword>
<dbReference type="HOGENOM" id="CLU_003827_1_1_0"/>
<evidence type="ECO:0000256" key="2">
    <source>
        <dbReference type="PIRSR" id="PIRSR006816-2"/>
    </source>
</evidence>
<comment type="cofactor">
    <cofactor evidence="2">
        <name>[2Fe-2S] cluster</name>
        <dbReference type="ChEBI" id="CHEBI:190135"/>
    </cofactor>
    <text evidence="2">Binds 1 [2Fe-2S] cluster per subunit.</text>
</comment>
<feature type="domain" description="FAD-binding FR-type" evidence="3">
    <location>
        <begin position="18"/>
        <end position="111"/>
    </location>
</feature>
<dbReference type="PANTHER" id="PTHR43513:SF1">
    <property type="entry name" value="ANAEROBIC SULFITE REDUCTASE SUBUNIT B"/>
    <property type="match status" value="1"/>
</dbReference>
<keyword evidence="2" id="KW-0408">Iron</keyword>
<dbReference type="Pfam" id="PF10418">
    <property type="entry name" value="DHODB_Fe-S_bind"/>
    <property type="match status" value="1"/>
</dbReference>
<evidence type="ECO:0000256" key="1">
    <source>
        <dbReference type="PIRSR" id="PIRSR006816-1"/>
    </source>
</evidence>
<evidence type="ECO:0000313" key="4">
    <source>
        <dbReference type="EMBL" id="ADO83980.1"/>
    </source>
</evidence>
<dbReference type="PIRSF" id="PIRSF006816">
    <property type="entry name" value="Cyc3_hyd_g"/>
    <property type="match status" value="1"/>
</dbReference>
<dbReference type="InterPro" id="IPR008333">
    <property type="entry name" value="Cbr1-like_FAD-bd_dom"/>
</dbReference>
<dbReference type="InterPro" id="IPR017938">
    <property type="entry name" value="Riboflavin_synthase-like_b-brl"/>
</dbReference>
<keyword evidence="5" id="KW-1185">Reference proteome</keyword>
<keyword evidence="1" id="KW-0285">Flavoprotein</keyword>
<dbReference type="KEGG" id="ipo:Ilyop_2217"/>
<feature type="binding site" evidence="2">
    <location>
        <position position="253"/>
    </location>
    <ligand>
        <name>[2Fe-2S] cluster</name>
        <dbReference type="ChEBI" id="CHEBI:190135"/>
    </ligand>
</feature>
<dbReference type="EMBL" id="CP002282">
    <property type="protein sequence ID" value="ADO83980.1"/>
    <property type="molecule type" value="Genomic_DNA"/>
</dbReference>
<evidence type="ECO:0000313" key="5">
    <source>
        <dbReference type="Proteomes" id="UP000006875"/>
    </source>
</evidence>
<feature type="binding site" evidence="2">
    <location>
        <position position="264"/>
    </location>
    <ligand>
        <name>[2Fe-2S] cluster</name>
        <dbReference type="ChEBI" id="CHEBI:190135"/>
    </ligand>
</feature>
<dbReference type="PRINTS" id="PR00410">
    <property type="entry name" value="PHEHYDRXLASE"/>
</dbReference>
<dbReference type="InterPro" id="IPR039261">
    <property type="entry name" value="FNR_nucleotide-bd"/>
</dbReference>
<dbReference type="Gene3D" id="3.40.50.80">
    <property type="entry name" value="Nucleotide-binding domain of ferredoxin-NADP reductase (FNR) module"/>
    <property type="match status" value="1"/>
</dbReference>
<dbReference type="Pfam" id="PF00175">
    <property type="entry name" value="NAD_binding_1"/>
    <property type="match status" value="1"/>
</dbReference>
<dbReference type="GO" id="GO:0046872">
    <property type="term" value="F:metal ion binding"/>
    <property type="evidence" value="ECO:0007669"/>
    <property type="project" value="UniProtKB-KW"/>
</dbReference>
<sequence length="280" mass="31834">MNNTYIPGNPYTPIENVYLPKGYKLISLNKLTEIEWLFRVEYDQEVTFGQFIEISIPRVGEAPLSVTQFNKEEGWIEFLIRKVGKVTDCLFDLKAGDLMFLRGPYGNGFPAEEEYRGKHLIIVAGGSGLAPVRSMINHFYNDEANDTKVDLLLGFKDYDSIIFKDEIKQWKEKFNTLITVDNSCSIDGVCEGLVTKYIPDLELADDIADMEVVIVGPPVMMKYSALEFLSRGVPKEKIWVSFERKMSCGVGKCGHCKIDETYICLEGPVFRYDEAEKLVD</sequence>
<feature type="binding site" evidence="1">
    <location>
        <begin position="79"/>
        <end position="81"/>
    </location>
    <ligand>
        <name>FAD</name>
        <dbReference type="ChEBI" id="CHEBI:57692"/>
    </ligand>
</feature>
<dbReference type="Pfam" id="PF00970">
    <property type="entry name" value="FAD_binding_6"/>
    <property type="match status" value="1"/>
</dbReference>
<dbReference type="CDD" id="cd06221">
    <property type="entry name" value="sulfite_reductase_like"/>
    <property type="match status" value="1"/>
</dbReference>
<accession>E3HCK4</accession>
<keyword evidence="2" id="KW-0479">Metal-binding</keyword>
<dbReference type="SUPFAM" id="SSF52343">
    <property type="entry name" value="Ferredoxin reductase-like, C-terminal NADP-linked domain"/>
    <property type="match status" value="1"/>
</dbReference>
<keyword evidence="2" id="KW-0001">2Fe-2S</keyword>
<comment type="cofactor">
    <cofactor evidence="1">
        <name>FAD</name>
        <dbReference type="ChEBI" id="CHEBI:57692"/>
    </cofactor>
    <text evidence="1">Binds 1 FAD per subunit.</text>
</comment>
<evidence type="ECO:0000259" key="3">
    <source>
        <dbReference type="PROSITE" id="PS51384"/>
    </source>
</evidence>
<dbReference type="PANTHER" id="PTHR43513">
    <property type="entry name" value="DIHYDROOROTATE DEHYDROGENASE B (NAD(+)), ELECTRON TRANSFER SUBUNIT"/>
    <property type="match status" value="1"/>
</dbReference>
<dbReference type="InterPro" id="IPR019480">
    <property type="entry name" value="Dihydroorotate_DH_Fe-S-bd"/>
</dbReference>
<dbReference type="SUPFAM" id="SSF63380">
    <property type="entry name" value="Riboflavin synthase domain-like"/>
    <property type="match status" value="1"/>
</dbReference>
<keyword evidence="1" id="KW-0274">FAD</keyword>
<dbReference type="InterPro" id="IPR012165">
    <property type="entry name" value="Cyt_c3_hydrogenase_gsu"/>
</dbReference>
<dbReference type="GO" id="GO:0051537">
    <property type="term" value="F:2 iron, 2 sulfur cluster binding"/>
    <property type="evidence" value="ECO:0007669"/>
    <property type="project" value="UniProtKB-KW"/>
</dbReference>
<name>E3HCK4_ILYPC</name>
<keyword evidence="4" id="KW-0614">Plasmid</keyword>
<dbReference type="InterPro" id="IPR017927">
    <property type="entry name" value="FAD-bd_FR_type"/>
</dbReference>
<feature type="binding site" evidence="2">
    <location>
        <position position="256"/>
    </location>
    <ligand>
        <name>[2Fe-2S] cluster</name>
        <dbReference type="ChEBI" id="CHEBI:190135"/>
    </ligand>
</feature>
<protein>
    <submittedName>
        <fullName evidence="4">Sulfite reductase, subunit B</fullName>
    </submittedName>
</protein>
<geneLocation type="plasmid" evidence="4 5">
    <name>pILYOP01</name>
</geneLocation>
<dbReference type="NCBIfam" id="TIGR02911">
    <property type="entry name" value="sulfite_red_B"/>
    <property type="match status" value="1"/>
</dbReference>
<dbReference type="GO" id="GO:0050660">
    <property type="term" value="F:flavin adenine dinucleotide binding"/>
    <property type="evidence" value="ECO:0007669"/>
    <property type="project" value="InterPro"/>
</dbReference>
<dbReference type="PROSITE" id="PS51384">
    <property type="entry name" value="FAD_FR"/>
    <property type="match status" value="1"/>
</dbReference>
<dbReference type="InterPro" id="IPR050353">
    <property type="entry name" value="PyrK_electron_transfer"/>
</dbReference>
<dbReference type="AlphaFoldDB" id="E3HCK4"/>
<dbReference type="GO" id="GO:0016491">
    <property type="term" value="F:oxidoreductase activity"/>
    <property type="evidence" value="ECO:0007669"/>
    <property type="project" value="InterPro"/>
</dbReference>
<organism evidence="4 5">
    <name type="scientific">Ilyobacter polytropus (strain ATCC 51220 / DSM 2926 / LMG 16218 / CuHBu1)</name>
    <dbReference type="NCBI Taxonomy" id="572544"/>
    <lineage>
        <taxon>Bacteria</taxon>
        <taxon>Fusobacteriati</taxon>
        <taxon>Fusobacteriota</taxon>
        <taxon>Fusobacteriia</taxon>
        <taxon>Fusobacteriales</taxon>
        <taxon>Fusobacteriaceae</taxon>
        <taxon>Ilyobacter</taxon>
    </lineage>
</organism>
<dbReference type="Gene3D" id="2.40.30.10">
    <property type="entry name" value="Translation factors"/>
    <property type="match status" value="1"/>
</dbReference>
<dbReference type="InterPro" id="IPR014260">
    <property type="entry name" value="Sulphite_reductase_B"/>
</dbReference>
<dbReference type="GO" id="GO:0006221">
    <property type="term" value="P:pyrimidine nucleotide biosynthetic process"/>
    <property type="evidence" value="ECO:0007669"/>
    <property type="project" value="InterPro"/>
</dbReference>
<feature type="binding site" evidence="2">
    <location>
        <position position="248"/>
    </location>
    <ligand>
        <name>[2Fe-2S] cluster</name>
        <dbReference type="ChEBI" id="CHEBI:190135"/>
    </ligand>
</feature>
<dbReference type="RefSeq" id="WP_013388641.1">
    <property type="nucleotide sequence ID" value="NC_014633.1"/>
</dbReference>